<reference evidence="2 3" key="1">
    <citation type="journal article" date="2021" name="Elife">
        <title>Chloroplast acquisition without the gene transfer in kleptoplastic sea slugs, Plakobranchus ocellatus.</title>
        <authorList>
            <person name="Maeda T."/>
            <person name="Takahashi S."/>
            <person name="Yoshida T."/>
            <person name="Shimamura S."/>
            <person name="Takaki Y."/>
            <person name="Nagai Y."/>
            <person name="Toyoda A."/>
            <person name="Suzuki Y."/>
            <person name="Arimoto A."/>
            <person name="Ishii H."/>
            <person name="Satoh N."/>
            <person name="Nishiyama T."/>
            <person name="Hasebe M."/>
            <person name="Maruyama T."/>
            <person name="Minagawa J."/>
            <person name="Obokata J."/>
            <person name="Shigenobu S."/>
        </authorList>
    </citation>
    <scope>NUCLEOTIDE SEQUENCE [LARGE SCALE GENOMIC DNA]</scope>
</reference>
<dbReference type="AlphaFoldDB" id="A0AAV3YGY0"/>
<feature type="region of interest" description="Disordered" evidence="1">
    <location>
        <begin position="1"/>
        <end position="94"/>
    </location>
</feature>
<name>A0AAV3YGY0_9GAST</name>
<dbReference type="EMBL" id="BLXT01000945">
    <property type="protein sequence ID" value="GFN81686.1"/>
    <property type="molecule type" value="Genomic_DNA"/>
</dbReference>
<keyword evidence="3" id="KW-1185">Reference proteome</keyword>
<feature type="compositionally biased region" description="Acidic residues" evidence="1">
    <location>
        <begin position="7"/>
        <end position="20"/>
    </location>
</feature>
<gene>
    <name evidence="2" type="ORF">PoB_000819200</name>
</gene>
<protein>
    <submittedName>
        <fullName evidence="2">Uncharacterized protein</fullName>
    </submittedName>
</protein>
<evidence type="ECO:0000313" key="3">
    <source>
        <dbReference type="Proteomes" id="UP000735302"/>
    </source>
</evidence>
<dbReference type="Proteomes" id="UP000735302">
    <property type="component" value="Unassembled WGS sequence"/>
</dbReference>
<evidence type="ECO:0000256" key="1">
    <source>
        <dbReference type="SAM" id="MobiDB-lite"/>
    </source>
</evidence>
<proteinExistence type="predicted"/>
<accession>A0AAV3YGY0</accession>
<sequence length="94" mass="10622">MMVIDDANNDDDDDDDDDDDREKKEEGEKEEEKVVVKNPQQSDLRLSGPPSGQIDDDGARTRNRRVAADLRANSLDTEPPTLKLFGPRQIRTRA</sequence>
<comment type="caution">
    <text evidence="2">The sequence shown here is derived from an EMBL/GenBank/DDBJ whole genome shotgun (WGS) entry which is preliminary data.</text>
</comment>
<organism evidence="2 3">
    <name type="scientific">Plakobranchus ocellatus</name>
    <dbReference type="NCBI Taxonomy" id="259542"/>
    <lineage>
        <taxon>Eukaryota</taxon>
        <taxon>Metazoa</taxon>
        <taxon>Spiralia</taxon>
        <taxon>Lophotrochozoa</taxon>
        <taxon>Mollusca</taxon>
        <taxon>Gastropoda</taxon>
        <taxon>Heterobranchia</taxon>
        <taxon>Euthyneura</taxon>
        <taxon>Panpulmonata</taxon>
        <taxon>Sacoglossa</taxon>
        <taxon>Placobranchoidea</taxon>
        <taxon>Plakobranchidae</taxon>
        <taxon>Plakobranchus</taxon>
    </lineage>
</organism>
<feature type="compositionally biased region" description="Basic and acidic residues" evidence="1">
    <location>
        <begin position="21"/>
        <end position="35"/>
    </location>
</feature>
<evidence type="ECO:0000313" key="2">
    <source>
        <dbReference type="EMBL" id="GFN81686.1"/>
    </source>
</evidence>